<dbReference type="PANTHER" id="PTHR40135:SF1">
    <property type="entry name" value="MITOCHONDRIAL PHOSPHATE CARRIER PROTEIN"/>
    <property type="match status" value="1"/>
</dbReference>
<evidence type="ECO:0008006" key="3">
    <source>
        <dbReference type="Google" id="ProtNLM"/>
    </source>
</evidence>
<sequence length="79" mass="9156">MAVLTRIVSCTNFVVATSALAFQVGVLYPWHKQLDEDFEKLRTEHLRVLKAIGERPADSTVQHHEHRGGWDLSWLKMRQ</sequence>
<dbReference type="RefSeq" id="XP_070866064.1">
    <property type="nucleotide sequence ID" value="XM_071011123.1"/>
</dbReference>
<proteinExistence type="predicted"/>
<comment type="caution">
    <text evidence="1">The sequence shown here is derived from an EMBL/GenBank/DDBJ whole genome shotgun (WGS) entry which is preliminary data.</text>
</comment>
<gene>
    <name evidence="1" type="ORF">VTJ83DRAFT_4614</name>
</gene>
<accession>A0ABR4DAF1</accession>
<organism evidence="1 2">
    <name type="scientific">Remersonia thermophila</name>
    <dbReference type="NCBI Taxonomy" id="72144"/>
    <lineage>
        <taxon>Eukaryota</taxon>
        <taxon>Fungi</taxon>
        <taxon>Dikarya</taxon>
        <taxon>Ascomycota</taxon>
        <taxon>Pezizomycotina</taxon>
        <taxon>Sordariomycetes</taxon>
        <taxon>Sordariomycetidae</taxon>
        <taxon>Sordariales</taxon>
        <taxon>Sordariales incertae sedis</taxon>
        <taxon>Remersonia</taxon>
    </lineage>
</organism>
<dbReference type="EMBL" id="JAZGUE010000004">
    <property type="protein sequence ID" value="KAL2267337.1"/>
    <property type="molecule type" value="Genomic_DNA"/>
</dbReference>
<dbReference type="Proteomes" id="UP001600064">
    <property type="component" value="Unassembled WGS sequence"/>
</dbReference>
<evidence type="ECO:0000313" key="1">
    <source>
        <dbReference type="EMBL" id="KAL2267337.1"/>
    </source>
</evidence>
<dbReference type="GeneID" id="98125767"/>
<name>A0ABR4DAF1_9PEZI</name>
<evidence type="ECO:0000313" key="2">
    <source>
        <dbReference type="Proteomes" id="UP001600064"/>
    </source>
</evidence>
<reference evidence="1 2" key="1">
    <citation type="journal article" date="2024" name="Commun. Biol.">
        <title>Comparative genomic analysis of thermophilic fungi reveals convergent evolutionary adaptations and gene losses.</title>
        <authorList>
            <person name="Steindorff A.S."/>
            <person name="Aguilar-Pontes M.V."/>
            <person name="Robinson A.J."/>
            <person name="Andreopoulos B."/>
            <person name="LaButti K."/>
            <person name="Kuo A."/>
            <person name="Mondo S."/>
            <person name="Riley R."/>
            <person name="Otillar R."/>
            <person name="Haridas S."/>
            <person name="Lipzen A."/>
            <person name="Grimwood J."/>
            <person name="Schmutz J."/>
            <person name="Clum A."/>
            <person name="Reid I.D."/>
            <person name="Moisan M.C."/>
            <person name="Butler G."/>
            <person name="Nguyen T.T.M."/>
            <person name="Dewar K."/>
            <person name="Conant G."/>
            <person name="Drula E."/>
            <person name="Henrissat B."/>
            <person name="Hansel C."/>
            <person name="Singer S."/>
            <person name="Hutchinson M.I."/>
            <person name="de Vries R.P."/>
            <person name="Natvig D.O."/>
            <person name="Powell A.J."/>
            <person name="Tsang A."/>
            <person name="Grigoriev I.V."/>
        </authorList>
    </citation>
    <scope>NUCLEOTIDE SEQUENCE [LARGE SCALE GENOMIC DNA]</scope>
    <source>
        <strain evidence="1 2">ATCC 22073</strain>
    </source>
</reference>
<protein>
    <recommendedName>
        <fullName evidence="3">Mitochondrial phosphate carrier protein</fullName>
    </recommendedName>
</protein>
<dbReference type="PANTHER" id="PTHR40135">
    <property type="entry name" value="MITOCHONDRIAL PHOSPHATE CARRIER PROTEIN"/>
    <property type="match status" value="1"/>
</dbReference>
<keyword evidence="2" id="KW-1185">Reference proteome</keyword>